<keyword evidence="3" id="KW-1185">Reference proteome</keyword>
<feature type="region of interest" description="Disordered" evidence="1">
    <location>
        <begin position="1"/>
        <end position="21"/>
    </location>
</feature>
<dbReference type="InterPro" id="IPR036291">
    <property type="entry name" value="NAD(P)-bd_dom_sf"/>
</dbReference>
<comment type="caution">
    <text evidence="2">The sequence shown here is derived from an EMBL/GenBank/DDBJ whole genome shotgun (WGS) entry which is preliminary data.</text>
</comment>
<name>A0ABW7YGG7_STRCE</name>
<evidence type="ECO:0000256" key="1">
    <source>
        <dbReference type="SAM" id="MobiDB-lite"/>
    </source>
</evidence>
<feature type="region of interest" description="Disordered" evidence="1">
    <location>
        <begin position="49"/>
        <end position="73"/>
    </location>
</feature>
<dbReference type="EMBL" id="JBITDC010000027">
    <property type="protein sequence ID" value="MFI5681229.1"/>
    <property type="molecule type" value="Genomic_DNA"/>
</dbReference>
<gene>
    <name evidence="2" type="ORF">ACIA8P_42605</name>
</gene>
<dbReference type="Gene3D" id="3.40.50.720">
    <property type="entry name" value="NAD(P)-binding Rossmann-like Domain"/>
    <property type="match status" value="1"/>
</dbReference>
<reference evidence="2 3" key="1">
    <citation type="submission" date="2024-10" db="EMBL/GenBank/DDBJ databases">
        <title>The Natural Products Discovery Center: Release of the First 8490 Sequenced Strains for Exploring Actinobacteria Biosynthetic Diversity.</title>
        <authorList>
            <person name="Kalkreuter E."/>
            <person name="Kautsar S.A."/>
            <person name="Yang D."/>
            <person name="Bader C.D."/>
            <person name="Teijaro C.N."/>
            <person name="Fluegel L."/>
            <person name="Davis C.M."/>
            <person name="Simpson J.R."/>
            <person name="Lauterbach L."/>
            <person name="Steele A.D."/>
            <person name="Gui C."/>
            <person name="Meng S."/>
            <person name="Li G."/>
            <person name="Viehrig K."/>
            <person name="Ye F."/>
            <person name="Su P."/>
            <person name="Kiefer A.F."/>
            <person name="Nichols A."/>
            <person name="Cepeda A.J."/>
            <person name="Yan W."/>
            <person name="Fan B."/>
            <person name="Jiang Y."/>
            <person name="Adhikari A."/>
            <person name="Zheng C.-J."/>
            <person name="Schuster L."/>
            <person name="Cowan T.M."/>
            <person name="Smanski M.J."/>
            <person name="Chevrette M.G."/>
            <person name="De Carvalho L.P.S."/>
            <person name="Shen B."/>
        </authorList>
    </citation>
    <scope>NUCLEOTIDE SEQUENCE [LARGE SCALE GENOMIC DNA]</scope>
    <source>
        <strain evidence="2 3">NPDC051599</strain>
    </source>
</reference>
<dbReference type="RefSeq" id="WP_398661734.1">
    <property type="nucleotide sequence ID" value="NZ_JBITDC010000027.1"/>
</dbReference>
<evidence type="ECO:0000313" key="2">
    <source>
        <dbReference type="EMBL" id="MFI5681229.1"/>
    </source>
</evidence>
<dbReference type="SUPFAM" id="SSF51735">
    <property type="entry name" value="NAD(P)-binding Rossmann-fold domains"/>
    <property type="match status" value="1"/>
</dbReference>
<dbReference type="Proteomes" id="UP001612415">
    <property type="component" value="Unassembled WGS sequence"/>
</dbReference>
<evidence type="ECO:0008006" key="4">
    <source>
        <dbReference type="Google" id="ProtNLM"/>
    </source>
</evidence>
<proteinExistence type="predicted"/>
<sequence>MKITGNTILITGGTSDIGRSPALRRHEAGNEAVAAGRRKELLDAITAEHPGIDAPERTPGADPDQAVLRSHSR</sequence>
<protein>
    <recommendedName>
        <fullName evidence="4">Short-chain dehydrogenase</fullName>
    </recommendedName>
</protein>
<feature type="compositionally biased region" description="Low complexity" evidence="1">
    <location>
        <begin position="1"/>
        <end position="14"/>
    </location>
</feature>
<evidence type="ECO:0000313" key="3">
    <source>
        <dbReference type="Proteomes" id="UP001612415"/>
    </source>
</evidence>
<organism evidence="2 3">
    <name type="scientific">Streptomyces cellulosae</name>
    <dbReference type="NCBI Taxonomy" id="1968"/>
    <lineage>
        <taxon>Bacteria</taxon>
        <taxon>Bacillati</taxon>
        <taxon>Actinomycetota</taxon>
        <taxon>Actinomycetes</taxon>
        <taxon>Kitasatosporales</taxon>
        <taxon>Streptomycetaceae</taxon>
        <taxon>Streptomyces</taxon>
    </lineage>
</organism>
<accession>A0ABW7YGG7</accession>